<dbReference type="Proteomes" id="UP000030341">
    <property type="component" value="Chromosome 2"/>
</dbReference>
<keyword evidence="2" id="KW-0813">Transport</keyword>
<evidence type="ECO:0000313" key="11">
    <source>
        <dbReference type="EMBL" id="AIY67140.1"/>
    </source>
</evidence>
<dbReference type="RefSeq" id="WP_040135937.1">
    <property type="nucleotide sequence ID" value="NZ_CP009889.1"/>
</dbReference>
<keyword evidence="6 9" id="KW-1133">Transmembrane helix</keyword>
<feature type="transmembrane region" description="Helical" evidence="9">
    <location>
        <begin position="305"/>
        <end position="328"/>
    </location>
</feature>
<evidence type="ECO:0000256" key="9">
    <source>
        <dbReference type="SAM" id="Phobius"/>
    </source>
</evidence>
<feature type="transmembrane region" description="Helical" evidence="9">
    <location>
        <begin position="367"/>
        <end position="385"/>
    </location>
</feature>
<protein>
    <recommendedName>
        <fullName evidence="10">Cation/H+ exchanger transmembrane domain-containing protein</fullName>
    </recommendedName>
</protein>
<evidence type="ECO:0000256" key="1">
    <source>
        <dbReference type="ARBA" id="ARBA00004651"/>
    </source>
</evidence>
<feature type="transmembrane region" description="Helical" evidence="9">
    <location>
        <begin position="58"/>
        <end position="77"/>
    </location>
</feature>
<sequence>MHSEYILIIVITSSLIIYSLFARQFHNFRISGPMFMLASGLVYSYYSYVPDQLNIQLAPFKIFIELTLALILFTDAAKTKLAVLKTSYHYALLLLLLALPFTFIFGTALGTWLFPELSIIFVALLAIISTPTDAALSSSFIDNDAIPEKTREAVNVESGLNDGLAVPIFLLLLTTALNQQEPSFYETLAVTIREIGIAIVIALIATPLFFKLAIYSESHRLYNLDSEAFICVAIAVVIYLITQYFGGSGFFAAFIAGLLFDIKFKNAFKPQRVNNAHALANTCALIIWFIFAHFAYFYLHSGVSLNAILFALLALTIMRMIPVILSFMFTKLAFKQRFLLAWYGPRGLASVVFTLILIQTLKDVPKVVIDSAILTIILSVIFHGISAKSNQNNS</sequence>
<dbReference type="GO" id="GO:1902600">
    <property type="term" value="P:proton transmembrane transport"/>
    <property type="evidence" value="ECO:0007669"/>
    <property type="project" value="InterPro"/>
</dbReference>
<reference evidence="11 12" key="1">
    <citation type="submission" date="2014-11" db="EMBL/GenBank/DDBJ databases">
        <title>Complete Genome Sequence of Pseudoalteromonas sp. Strain OCN003 Isolated from Kaneohe Bay, Oahu, Hawaii.</title>
        <authorList>
            <person name="Beurmann S."/>
            <person name="Videau P."/>
            <person name="Ushijima B."/>
            <person name="Smith A.M."/>
            <person name="Aeby G.S."/>
            <person name="Callahan S.M."/>
            <person name="Belcaid M."/>
        </authorList>
    </citation>
    <scope>NUCLEOTIDE SEQUENCE [LARGE SCALE GENOMIC DNA]</scope>
    <source>
        <strain evidence="11 12">OCN003</strain>
    </source>
</reference>
<dbReference type="OrthoDB" id="9810860at2"/>
<evidence type="ECO:0000256" key="2">
    <source>
        <dbReference type="ARBA" id="ARBA00022448"/>
    </source>
</evidence>
<feature type="transmembrane region" description="Helical" evidence="9">
    <location>
        <begin position="221"/>
        <end position="241"/>
    </location>
</feature>
<evidence type="ECO:0000256" key="4">
    <source>
        <dbReference type="ARBA" id="ARBA00022475"/>
    </source>
</evidence>
<keyword evidence="3" id="KW-0050">Antiport</keyword>
<organism evidence="11 12">
    <name type="scientific">Pseudoalteromonas piratica</name>
    <dbReference type="NCBI Taxonomy" id="1348114"/>
    <lineage>
        <taxon>Bacteria</taxon>
        <taxon>Pseudomonadati</taxon>
        <taxon>Pseudomonadota</taxon>
        <taxon>Gammaproteobacteria</taxon>
        <taxon>Alteromonadales</taxon>
        <taxon>Pseudoalteromonadaceae</taxon>
        <taxon>Pseudoalteromonas</taxon>
    </lineage>
</organism>
<comment type="subcellular location">
    <subcellularLocation>
        <location evidence="1">Cell membrane</location>
        <topology evidence="1">Multi-pass membrane protein</topology>
    </subcellularLocation>
</comment>
<gene>
    <name evidence="11" type="ORF">OM33_18910</name>
</gene>
<feature type="transmembrane region" description="Helical" evidence="9">
    <location>
        <begin position="119"/>
        <end position="141"/>
    </location>
</feature>
<accession>A0A0A7EKF7</accession>
<feature type="transmembrane region" description="Helical" evidence="9">
    <location>
        <begin position="340"/>
        <end position="361"/>
    </location>
</feature>
<feature type="transmembrane region" description="Helical" evidence="9">
    <location>
        <begin position="195"/>
        <end position="214"/>
    </location>
</feature>
<dbReference type="KEGG" id="pseo:OM33_18910"/>
<evidence type="ECO:0000256" key="6">
    <source>
        <dbReference type="ARBA" id="ARBA00022989"/>
    </source>
</evidence>
<dbReference type="InterPro" id="IPR006153">
    <property type="entry name" value="Cation/H_exchanger_TM"/>
</dbReference>
<dbReference type="AlphaFoldDB" id="A0A0A7EKF7"/>
<keyword evidence="12" id="KW-1185">Reference proteome</keyword>
<keyword evidence="8 9" id="KW-0472">Membrane</keyword>
<keyword evidence="7" id="KW-0406">Ion transport</keyword>
<dbReference type="Gene3D" id="1.20.1530.20">
    <property type="match status" value="1"/>
</dbReference>
<evidence type="ECO:0000256" key="7">
    <source>
        <dbReference type="ARBA" id="ARBA00023065"/>
    </source>
</evidence>
<dbReference type="eggNOG" id="COG3263">
    <property type="taxonomic scope" value="Bacteria"/>
</dbReference>
<evidence type="ECO:0000313" key="12">
    <source>
        <dbReference type="Proteomes" id="UP000030341"/>
    </source>
</evidence>
<feature type="transmembrane region" description="Helical" evidence="9">
    <location>
        <begin position="89"/>
        <end position="113"/>
    </location>
</feature>
<dbReference type="EMBL" id="CP009889">
    <property type="protein sequence ID" value="AIY67140.1"/>
    <property type="molecule type" value="Genomic_DNA"/>
</dbReference>
<dbReference type="HOGENOM" id="CLU_008635_6_2_6"/>
<dbReference type="PANTHER" id="PTHR32507">
    <property type="entry name" value="NA(+)/H(+) ANTIPORTER 1"/>
    <property type="match status" value="1"/>
</dbReference>
<dbReference type="Pfam" id="PF00999">
    <property type="entry name" value="Na_H_Exchanger"/>
    <property type="match status" value="1"/>
</dbReference>
<feature type="domain" description="Cation/H+ exchanger transmembrane" evidence="10">
    <location>
        <begin position="19"/>
        <end position="387"/>
    </location>
</feature>
<evidence type="ECO:0000256" key="8">
    <source>
        <dbReference type="ARBA" id="ARBA00023136"/>
    </source>
</evidence>
<evidence type="ECO:0000256" key="3">
    <source>
        <dbReference type="ARBA" id="ARBA00022449"/>
    </source>
</evidence>
<feature type="transmembrane region" description="Helical" evidence="9">
    <location>
        <begin position="6"/>
        <end position="21"/>
    </location>
</feature>
<evidence type="ECO:0000256" key="5">
    <source>
        <dbReference type="ARBA" id="ARBA00022692"/>
    </source>
</evidence>
<dbReference type="InterPro" id="IPR038770">
    <property type="entry name" value="Na+/solute_symporter_sf"/>
</dbReference>
<dbReference type="STRING" id="1348114.OM33_18910"/>
<dbReference type="PANTHER" id="PTHR32507:SF8">
    <property type="entry name" value="CNH1P"/>
    <property type="match status" value="1"/>
</dbReference>
<feature type="transmembrane region" description="Helical" evidence="9">
    <location>
        <begin position="276"/>
        <end position="299"/>
    </location>
</feature>
<keyword evidence="5 9" id="KW-0812">Transmembrane</keyword>
<dbReference type="GO" id="GO:0015297">
    <property type="term" value="F:antiporter activity"/>
    <property type="evidence" value="ECO:0007669"/>
    <property type="project" value="UniProtKB-KW"/>
</dbReference>
<dbReference type="GO" id="GO:0005886">
    <property type="term" value="C:plasma membrane"/>
    <property type="evidence" value="ECO:0007669"/>
    <property type="project" value="UniProtKB-SubCell"/>
</dbReference>
<evidence type="ECO:0000259" key="10">
    <source>
        <dbReference type="Pfam" id="PF00999"/>
    </source>
</evidence>
<name>A0A0A7EKF7_9GAMM</name>
<keyword evidence="4" id="KW-1003">Cell membrane</keyword>
<feature type="transmembrane region" description="Helical" evidence="9">
    <location>
        <begin position="28"/>
        <end position="46"/>
    </location>
</feature>
<proteinExistence type="predicted"/>